<feature type="signal peptide" evidence="1">
    <location>
        <begin position="1"/>
        <end position="20"/>
    </location>
</feature>
<dbReference type="STRING" id="320787.CA2015_4788"/>
<keyword evidence="4" id="KW-1185">Reference proteome</keyword>
<sequence>MKKSLLLFSLFFPLLLTVHGQENLLDQLKKENNTEWTPPSSTFKAVRLINGHTVETRKRGNLEFLISHRFGSINTGAYEFFGMDEANMRLGLDYSVKDWLTIGVGRSSFNKIYDGFAKISIFQQSQHNSGMPITVVWVSNTAIKTLKRPELPMNIQRRLSFAHQILLARKMNHKAAFQLMPTYIHRNLVTEREENNDLFTLGAGLGYKITKSVHLTMEYFHHLANQNKGYTNPLSIGVDIETGGHVFQLHLTNAQEMTETGFIPSTTGDLFNGDIHFGFNITRNFQLKSN</sequence>
<evidence type="ECO:0000313" key="3">
    <source>
        <dbReference type="EMBL" id="AKP54112.1"/>
    </source>
</evidence>
<dbReference type="KEGG" id="camu:CA2015_4788"/>
<feature type="domain" description="DUF5777" evidence="2">
    <location>
        <begin position="43"/>
        <end position="285"/>
    </location>
</feature>
<dbReference type="RefSeq" id="WP_048644131.1">
    <property type="nucleotide sequence ID" value="NZ_CAXBGM010000073.1"/>
</dbReference>
<dbReference type="OrthoDB" id="1117410at2"/>
<evidence type="ECO:0000259" key="2">
    <source>
        <dbReference type="Pfam" id="PF19089"/>
    </source>
</evidence>
<dbReference type="InterPro" id="IPR045916">
    <property type="entry name" value="DUF5777"/>
</dbReference>
<dbReference type="Pfam" id="PF19089">
    <property type="entry name" value="DUF5777"/>
    <property type="match status" value="1"/>
</dbReference>
<protein>
    <recommendedName>
        <fullName evidence="2">DUF5777 domain-containing protein</fullName>
    </recommendedName>
</protein>
<evidence type="ECO:0000313" key="4">
    <source>
        <dbReference type="Proteomes" id="UP000036520"/>
    </source>
</evidence>
<accession>A0A0H4Q0F6</accession>
<gene>
    <name evidence="3" type="ORF">CA2015_4788</name>
</gene>
<proteinExistence type="predicted"/>
<dbReference type="Proteomes" id="UP000036520">
    <property type="component" value="Chromosome"/>
</dbReference>
<dbReference type="AlphaFoldDB" id="A0A0H4Q0F6"/>
<organism evidence="3 4">
    <name type="scientific">Cyclobacterium amurskyense</name>
    <dbReference type="NCBI Taxonomy" id="320787"/>
    <lineage>
        <taxon>Bacteria</taxon>
        <taxon>Pseudomonadati</taxon>
        <taxon>Bacteroidota</taxon>
        <taxon>Cytophagia</taxon>
        <taxon>Cytophagales</taxon>
        <taxon>Cyclobacteriaceae</taxon>
        <taxon>Cyclobacterium</taxon>
    </lineage>
</organism>
<reference evidence="3 4" key="1">
    <citation type="submission" date="2015-07" db="EMBL/GenBank/DDBJ databases">
        <authorList>
            <person name="Kim K.M."/>
        </authorList>
    </citation>
    <scope>NUCLEOTIDE SEQUENCE [LARGE SCALE GENOMIC DNA]</scope>
    <source>
        <strain evidence="3 4">KCTC 12363</strain>
    </source>
</reference>
<keyword evidence="1" id="KW-0732">Signal</keyword>
<feature type="chain" id="PRO_5005208304" description="DUF5777 domain-containing protein" evidence="1">
    <location>
        <begin position="21"/>
        <end position="290"/>
    </location>
</feature>
<dbReference type="EMBL" id="CP012040">
    <property type="protein sequence ID" value="AKP54112.1"/>
    <property type="molecule type" value="Genomic_DNA"/>
</dbReference>
<dbReference type="PATRIC" id="fig|320787.5.peg.5239"/>
<evidence type="ECO:0000256" key="1">
    <source>
        <dbReference type="SAM" id="SignalP"/>
    </source>
</evidence>
<name>A0A0H4Q0F6_9BACT</name>